<name>X6NHF0_RETFI</name>
<gene>
    <name evidence="2" type="ORF">RFI_11383</name>
</gene>
<evidence type="ECO:0000256" key="1">
    <source>
        <dbReference type="SAM" id="MobiDB-lite"/>
    </source>
</evidence>
<dbReference type="EMBL" id="ASPP01008306">
    <property type="protein sequence ID" value="ETO25750.1"/>
    <property type="molecule type" value="Genomic_DNA"/>
</dbReference>
<comment type="caution">
    <text evidence="2">The sequence shown here is derived from an EMBL/GenBank/DDBJ whole genome shotgun (WGS) entry which is preliminary data.</text>
</comment>
<proteinExistence type="predicted"/>
<feature type="region of interest" description="Disordered" evidence="1">
    <location>
        <begin position="1"/>
        <end position="44"/>
    </location>
</feature>
<feature type="compositionally biased region" description="Basic and acidic residues" evidence="1">
    <location>
        <begin position="13"/>
        <end position="23"/>
    </location>
</feature>
<feature type="compositionally biased region" description="Polar residues" evidence="1">
    <location>
        <begin position="25"/>
        <end position="36"/>
    </location>
</feature>
<sequence length="222" mass="25846">MKPRSQSSVSSQDRLKKFDEKKALTSVSSTQNSPQLSVRFDPTSWAKERQLKIEQSKNYRKTFGYASSNTQKKQRHEKASQLSNCKNYIANMQKSHNYNKERKFNNKNTFSPKYKNKQKLVYHLSKSPSENENNTNASSCTQNEIYTSKNNSKTDTLCKNKNHIQHYHLKKNKKINIENKYTHTIEKSKEIQTIDAKLNALQTFLKAAKSKKSAKKMKEITI</sequence>
<dbReference type="AlphaFoldDB" id="X6NHF0"/>
<organism evidence="2 3">
    <name type="scientific">Reticulomyxa filosa</name>
    <dbReference type="NCBI Taxonomy" id="46433"/>
    <lineage>
        <taxon>Eukaryota</taxon>
        <taxon>Sar</taxon>
        <taxon>Rhizaria</taxon>
        <taxon>Retaria</taxon>
        <taxon>Foraminifera</taxon>
        <taxon>Monothalamids</taxon>
        <taxon>Reticulomyxidae</taxon>
        <taxon>Reticulomyxa</taxon>
    </lineage>
</organism>
<accession>X6NHF0</accession>
<dbReference type="Proteomes" id="UP000023152">
    <property type="component" value="Unassembled WGS sequence"/>
</dbReference>
<feature type="compositionally biased region" description="Polar residues" evidence="1">
    <location>
        <begin position="1"/>
        <end position="12"/>
    </location>
</feature>
<keyword evidence="3" id="KW-1185">Reference proteome</keyword>
<evidence type="ECO:0000313" key="3">
    <source>
        <dbReference type="Proteomes" id="UP000023152"/>
    </source>
</evidence>
<protein>
    <submittedName>
        <fullName evidence="2">Uncharacterized protein</fullName>
    </submittedName>
</protein>
<reference evidence="2 3" key="1">
    <citation type="journal article" date="2013" name="Curr. Biol.">
        <title>The Genome of the Foraminiferan Reticulomyxa filosa.</title>
        <authorList>
            <person name="Glockner G."/>
            <person name="Hulsmann N."/>
            <person name="Schleicher M."/>
            <person name="Noegel A.A."/>
            <person name="Eichinger L."/>
            <person name="Gallinger C."/>
            <person name="Pawlowski J."/>
            <person name="Sierra R."/>
            <person name="Euteneuer U."/>
            <person name="Pillet L."/>
            <person name="Moustafa A."/>
            <person name="Platzer M."/>
            <person name="Groth M."/>
            <person name="Szafranski K."/>
            <person name="Schliwa M."/>
        </authorList>
    </citation>
    <scope>NUCLEOTIDE SEQUENCE [LARGE SCALE GENOMIC DNA]</scope>
</reference>
<evidence type="ECO:0000313" key="2">
    <source>
        <dbReference type="EMBL" id="ETO25750.1"/>
    </source>
</evidence>